<evidence type="ECO:0000313" key="2">
    <source>
        <dbReference type="EMBL" id="AMD84072.1"/>
    </source>
</evidence>
<dbReference type="EMBL" id="LT906449">
    <property type="protein sequence ID" value="SNV13666.1"/>
    <property type="molecule type" value="Genomic_DNA"/>
</dbReference>
<accession>A0AAX2H1A9</accession>
<reference evidence="3 5" key="2">
    <citation type="submission" date="2017-06" db="EMBL/GenBank/DDBJ databases">
        <authorList>
            <consortium name="Pathogen Informatics"/>
        </authorList>
    </citation>
    <scope>NUCLEOTIDE SEQUENCE [LARGE SCALE GENOMIC DNA]</scope>
    <source>
        <strain evidence="3 5">NCTC12947</strain>
    </source>
</reference>
<dbReference type="RefSeq" id="WP_066427472.1">
    <property type="nucleotide sequence ID" value="NZ_CP014227.1"/>
</dbReference>
<proteinExistence type="predicted"/>
<gene>
    <name evidence="2" type="ORF">AXF12_00055</name>
    <name evidence="3" type="ORF">SAMEA44541418_01764</name>
</gene>
<feature type="signal peptide" evidence="1">
    <location>
        <begin position="1"/>
        <end position="19"/>
    </location>
</feature>
<dbReference type="KEGG" id="chg:AXF12_00055"/>
<dbReference type="Gene3D" id="2.170.130.10">
    <property type="entry name" value="TonB-dependent receptor, plug domain"/>
    <property type="match status" value="1"/>
</dbReference>
<evidence type="ECO:0000313" key="5">
    <source>
        <dbReference type="Proteomes" id="UP000215539"/>
    </source>
</evidence>
<feature type="chain" id="PRO_5043926049" evidence="1">
    <location>
        <begin position="20"/>
        <end position="113"/>
    </location>
</feature>
<dbReference type="Proteomes" id="UP000065822">
    <property type="component" value="Chromosome"/>
</dbReference>
<evidence type="ECO:0000313" key="3">
    <source>
        <dbReference type="EMBL" id="SNV13666.1"/>
    </source>
</evidence>
<keyword evidence="1" id="KW-0732">Signal</keyword>
<dbReference type="EMBL" id="CP014227">
    <property type="protein sequence ID" value="AMD84072.1"/>
    <property type="molecule type" value="Genomic_DNA"/>
</dbReference>
<evidence type="ECO:0000313" key="4">
    <source>
        <dbReference type="Proteomes" id="UP000065822"/>
    </source>
</evidence>
<keyword evidence="4" id="KW-1185">Reference proteome</keyword>
<sequence>MRYIALILLLLGCAAIGAAQDTPCAMVRGIIKLSPYLGDRCKGPLYVIDGKVYCCCNKRFTRRRKRCMRWLRSIKAEDITLLEVLKDSIARATYGTAARHGAIVITTKRSERK</sequence>
<dbReference type="Proteomes" id="UP000215539">
    <property type="component" value="Chromosome 1"/>
</dbReference>
<reference evidence="2 4" key="1">
    <citation type="submission" date="2016-02" db="EMBL/GenBank/DDBJ databases">
        <authorList>
            <person name="Holder M.E."/>
            <person name="Ajami N.J."/>
            <person name="Petrosino J.F."/>
        </authorList>
    </citation>
    <scope>NUCLEOTIDE SEQUENCE [LARGE SCALE GENOMIC DNA]</scope>
    <source>
        <strain evidence="2 4">CCUG 32990</strain>
    </source>
</reference>
<evidence type="ECO:0000256" key="1">
    <source>
        <dbReference type="SAM" id="SignalP"/>
    </source>
</evidence>
<name>A0AAX2H1A9_9FLAO</name>
<organism evidence="3 5">
    <name type="scientific">Capnocytophaga haemolytica</name>
    <dbReference type="NCBI Taxonomy" id="45243"/>
    <lineage>
        <taxon>Bacteria</taxon>
        <taxon>Pseudomonadati</taxon>
        <taxon>Bacteroidota</taxon>
        <taxon>Flavobacteriia</taxon>
        <taxon>Flavobacteriales</taxon>
        <taxon>Flavobacteriaceae</taxon>
        <taxon>Capnocytophaga</taxon>
    </lineage>
</organism>
<dbReference type="InterPro" id="IPR037066">
    <property type="entry name" value="Plug_dom_sf"/>
</dbReference>
<protein>
    <submittedName>
        <fullName evidence="3">TonB-linked outer membrane protein, SusC/RagA family</fullName>
    </submittedName>
</protein>
<dbReference type="AlphaFoldDB" id="A0AAX2H1A9"/>